<accession>A0A8B4S0M7</accession>
<dbReference type="EMBL" id="UFXL01000001">
    <property type="protein sequence ID" value="SUY76866.1"/>
    <property type="molecule type" value="Genomic_DNA"/>
</dbReference>
<dbReference type="RefSeq" id="WP_003077118.1">
    <property type="nucleotide sequence ID" value="NZ_BBJZ01000010.1"/>
</dbReference>
<organism evidence="1 2">
    <name type="scientific">Comamonas testosteroni</name>
    <name type="common">Pseudomonas testosteroni</name>
    <dbReference type="NCBI Taxonomy" id="285"/>
    <lineage>
        <taxon>Bacteria</taxon>
        <taxon>Pseudomonadati</taxon>
        <taxon>Pseudomonadota</taxon>
        <taxon>Betaproteobacteria</taxon>
        <taxon>Burkholderiales</taxon>
        <taxon>Comamonadaceae</taxon>
        <taxon>Comamonas</taxon>
    </lineage>
</organism>
<dbReference type="Proteomes" id="UP000255070">
    <property type="component" value="Unassembled WGS sequence"/>
</dbReference>
<gene>
    <name evidence="1" type="ORF">NCTC10698_01854</name>
</gene>
<comment type="caution">
    <text evidence="1">The sequence shown here is derived from an EMBL/GenBank/DDBJ whole genome shotgun (WGS) entry which is preliminary data.</text>
</comment>
<dbReference type="GeneID" id="77095744"/>
<sequence>MSLRRWVQLCQLKALGLIADLHCQGAYVLVKSVKFQGFNCTKPVIRYDEDFFYVEKDVEVIEDMKGVLTTEFTLKRHLMKALLGLEVRVVK</sequence>
<evidence type="ECO:0000313" key="2">
    <source>
        <dbReference type="Proteomes" id="UP000255070"/>
    </source>
</evidence>
<dbReference type="AlphaFoldDB" id="A0A8B4S0M7"/>
<dbReference type="InterPro" id="IPR009414">
    <property type="entry name" value="DUF1064"/>
</dbReference>
<reference evidence="1 2" key="1">
    <citation type="submission" date="2018-06" db="EMBL/GenBank/DDBJ databases">
        <authorList>
            <consortium name="Pathogen Informatics"/>
            <person name="Doyle S."/>
        </authorList>
    </citation>
    <scope>NUCLEOTIDE SEQUENCE [LARGE SCALE GENOMIC DNA]</scope>
    <source>
        <strain evidence="1 2">NCTC10698</strain>
    </source>
</reference>
<evidence type="ECO:0000313" key="1">
    <source>
        <dbReference type="EMBL" id="SUY76866.1"/>
    </source>
</evidence>
<protein>
    <submittedName>
        <fullName evidence="1">Protein of uncharacterized function (DUF1064)</fullName>
    </submittedName>
</protein>
<keyword evidence="2" id="KW-1185">Reference proteome</keyword>
<name>A0A8B4S0M7_COMTE</name>
<proteinExistence type="predicted"/>
<dbReference type="Pfam" id="PF06356">
    <property type="entry name" value="DUF1064"/>
    <property type="match status" value="1"/>
</dbReference>